<evidence type="ECO:0000256" key="4">
    <source>
        <dbReference type="ARBA" id="ARBA00023115"/>
    </source>
</evidence>
<evidence type="ECO:0000259" key="9">
    <source>
        <dbReference type="PROSITE" id="PS51006"/>
    </source>
</evidence>
<evidence type="ECO:0000256" key="6">
    <source>
        <dbReference type="PROSITE-ProRule" id="PRU00354"/>
    </source>
</evidence>
<feature type="binding site" evidence="5">
    <location>
        <position position="31"/>
    </location>
    <ligand>
        <name>S-methyl-5'-thioadenosine</name>
        <dbReference type="ChEBI" id="CHEBI:17509"/>
    </ligand>
</feature>
<dbReference type="PANTHER" id="PTHR11558">
    <property type="entry name" value="SPERMIDINE/SPERMINE SYNTHASE"/>
    <property type="match status" value="1"/>
</dbReference>
<reference evidence="10 11" key="1">
    <citation type="journal article" date="2012" name="Extremophiles">
        <title>Thermotomaculum hydrothermale gen. nov., sp. nov., a novel heterotrophic thermophile within the phylum Acidobacteria from a deep-sea hydrothermal vent chimney in the Southern Okinawa Trough.</title>
        <authorList>
            <person name="Izumi H."/>
            <person name="Nunoura T."/>
            <person name="Miyazaki M."/>
            <person name="Mino S."/>
            <person name="Toki T."/>
            <person name="Takai K."/>
            <person name="Sako Y."/>
            <person name="Sawabe T."/>
            <person name="Nakagawa S."/>
        </authorList>
    </citation>
    <scope>NUCLEOTIDE SEQUENCE [LARGE SCALE GENOMIC DNA]</scope>
    <source>
        <strain evidence="10 11">AC55</strain>
    </source>
</reference>
<keyword evidence="2 5" id="KW-0808">Transferase</keyword>
<feature type="binding site" evidence="5">
    <location>
        <position position="86"/>
    </location>
    <ligand>
        <name>spermidine</name>
        <dbReference type="ChEBI" id="CHEBI:57834"/>
    </ligand>
</feature>
<dbReference type="InterPro" id="IPR029063">
    <property type="entry name" value="SAM-dependent_MTases_sf"/>
</dbReference>
<dbReference type="NCBIfam" id="NF002010">
    <property type="entry name" value="PRK00811.1"/>
    <property type="match status" value="1"/>
</dbReference>
<evidence type="ECO:0000256" key="8">
    <source>
        <dbReference type="RuleBase" id="RU003837"/>
    </source>
</evidence>
<dbReference type="InterPro" id="IPR030373">
    <property type="entry name" value="PABS_CS"/>
</dbReference>
<organism evidence="10 11">
    <name type="scientific">Thermotomaculum hydrothermale</name>
    <dbReference type="NCBI Taxonomy" id="981385"/>
    <lineage>
        <taxon>Bacteria</taxon>
        <taxon>Pseudomonadati</taxon>
        <taxon>Acidobacteriota</taxon>
        <taxon>Holophagae</taxon>
        <taxon>Thermotomaculales</taxon>
        <taxon>Thermotomaculaceae</taxon>
        <taxon>Thermotomaculum</taxon>
    </lineage>
</organism>
<dbReference type="AlphaFoldDB" id="A0A7R6PE47"/>
<dbReference type="NCBIfam" id="NF037959">
    <property type="entry name" value="MFS_SpdSyn"/>
    <property type="match status" value="1"/>
</dbReference>
<keyword evidence="3 5" id="KW-0745">Spermidine biosynthesis</keyword>
<comment type="subunit">
    <text evidence="5">Homodimer or homotetramer.</text>
</comment>
<evidence type="ECO:0000313" key="10">
    <source>
        <dbReference type="EMBL" id="BBB32013.1"/>
    </source>
</evidence>
<dbReference type="GO" id="GO:0005829">
    <property type="term" value="C:cytosol"/>
    <property type="evidence" value="ECO:0007669"/>
    <property type="project" value="TreeGrafter"/>
</dbReference>
<comment type="caution">
    <text evidence="5">Lacks conserved residue(s) required for the propagation of feature annotation.</text>
</comment>
<dbReference type="GO" id="GO:0008295">
    <property type="term" value="P:spermidine biosynthetic process"/>
    <property type="evidence" value="ECO:0007669"/>
    <property type="project" value="UniProtKB-UniRule"/>
</dbReference>
<evidence type="ECO:0000256" key="3">
    <source>
        <dbReference type="ARBA" id="ARBA00023066"/>
    </source>
</evidence>
<dbReference type="InterPro" id="IPR037163">
    <property type="entry name" value="Spermidine_synt_N_sf"/>
</dbReference>
<dbReference type="Gene3D" id="2.30.140.10">
    <property type="entry name" value="Spermidine synthase, tetramerisation domain"/>
    <property type="match status" value="1"/>
</dbReference>
<feature type="active site" description="Proton acceptor" evidence="5 6">
    <location>
        <position position="155"/>
    </location>
</feature>
<dbReference type="Pfam" id="PF01564">
    <property type="entry name" value="Spermine_synth"/>
    <property type="match status" value="1"/>
</dbReference>
<feature type="binding site" evidence="5">
    <location>
        <begin position="137"/>
        <end position="138"/>
    </location>
    <ligand>
        <name>S-methyl-5'-thioadenosine</name>
        <dbReference type="ChEBI" id="CHEBI:17509"/>
    </ligand>
</feature>
<name>A0A7R6PE47_9BACT</name>
<dbReference type="RefSeq" id="WP_201328349.1">
    <property type="nucleotide sequence ID" value="NZ_AP017470.1"/>
</dbReference>
<dbReference type="CDD" id="cd02440">
    <property type="entry name" value="AdoMet_MTases"/>
    <property type="match status" value="1"/>
</dbReference>
<dbReference type="UniPathway" id="UPA00248">
    <property type="reaction ID" value="UER00314"/>
</dbReference>
<comment type="pathway">
    <text evidence="5">Amine and polyamine biosynthesis; spermidine biosynthesis; spermidine from putrescine: step 1/1.</text>
</comment>
<dbReference type="HAMAP" id="MF_00198">
    <property type="entry name" value="Spermidine_synth"/>
    <property type="match status" value="1"/>
</dbReference>
<evidence type="ECO:0000256" key="1">
    <source>
        <dbReference type="ARBA" id="ARBA00007867"/>
    </source>
</evidence>
<dbReference type="EC" id="2.5.1.16" evidence="5"/>
<comment type="function">
    <text evidence="5">Catalyzes the irreversible transfer of a propylamine group from the amino donor S-adenosylmethioninamine (decarboxy-AdoMet) to putrescine (1,4-diaminobutane) to yield spermidine.</text>
</comment>
<dbReference type="NCBIfam" id="TIGR00417">
    <property type="entry name" value="speE"/>
    <property type="match status" value="1"/>
</dbReference>
<keyword evidence="11" id="KW-1185">Reference proteome</keyword>
<evidence type="ECO:0000256" key="2">
    <source>
        <dbReference type="ARBA" id="ARBA00022679"/>
    </source>
</evidence>
<dbReference type="InterPro" id="IPR001045">
    <property type="entry name" value="Spermi_synthase"/>
</dbReference>
<accession>A0A7R6PE47</accession>
<dbReference type="PANTHER" id="PTHR11558:SF11">
    <property type="entry name" value="SPERMIDINE SYNTHASE"/>
    <property type="match status" value="1"/>
</dbReference>
<dbReference type="PROSITE" id="PS51006">
    <property type="entry name" value="PABS_2"/>
    <property type="match status" value="1"/>
</dbReference>
<dbReference type="Pfam" id="PF17284">
    <property type="entry name" value="Spermine_synt_N"/>
    <property type="match status" value="1"/>
</dbReference>
<proteinExistence type="inferred from homology"/>
<dbReference type="SUPFAM" id="SSF53335">
    <property type="entry name" value="S-adenosyl-L-methionine-dependent methyltransferases"/>
    <property type="match status" value="1"/>
</dbReference>
<feature type="binding site" evidence="5">
    <location>
        <position position="106"/>
    </location>
    <ligand>
        <name>S-methyl-5'-thioadenosine</name>
        <dbReference type="ChEBI" id="CHEBI:17509"/>
    </ligand>
</feature>
<evidence type="ECO:0000313" key="11">
    <source>
        <dbReference type="Proteomes" id="UP000595564"/>
    </source>
</evidence>
<dbReference type="InterPro" id="IPR030374">
    <property type="entry name" value="PABS"/>
</dbReference>
<dbReference type="GO" id="GO:0004766">
    <property type="term" value="F:spermidine synthase activity"/>
    <property type="evidence" value="ECO:0007669"/>
    <property type="project" value="UniProtKB-UniRule"/>
</dbReference>
<evidence type="ECO:0000256" key="7">
    <source>
        <dbReference type="RuleBase" id="RU003836"/>
    </source>
</evidence>
<feature type="binding site" evidence="5">
    <location>
        <begin position="155"/>
        <end position="158"/>
    </location>
    <ligand>
        <name>spermidine</name>
        <dbReference type="ChEBI" id="CHEBI:57834"/>
    </ligand>
</feature>
<dbReference type="PROSITE" id="PS01330">
    <property type="entry name" value="PABS_1"/>
    <property type="match status" value="1"/>
</dbReference>
<feature type="binding site" evidence="5">
    <location>
        <position position="62"/>
    </location>
    <ligand>
        <name>spermidine</name>
        <dbReference type="ChEBI" id="CHEBI:57834"/>
    </ligand>
</feature>
<sequence length="278" mass="32351">MNLWFTENQTDNLRLSFRVKNLVEFRKSKFQTLAVYDTVEYGRLFTLDDFVMLTEKDEFVYHEMISHIALSCHPKPENILVIGGGDGGTIREIERHSRVKNITLVEIDREVVEISKKHLPFVACGFDDERVSVIIDDGIEYIKNHKNKFDIIFIDSTDPVAFAEGLFHTDFYKFVFDALKKDGIMVAQTEYPFLKGDFIKEVFSSLKQVFPIVSPYLAFIPTYPTGMWSFAFASKKYHYINDLNPEFTKDFAEKLKYYTPEVHKAAFALPKFVKDLIE</sequence>
<dbReference type="KEGG" id="thyd:TTHT_0411"/>
<protein>
    <recommendedName>
        <fullName evidence="5">Polyamine aminopropyltransferase</fullName>
    </recommendedName>
    <alternativeName>
        <fullName evidence="5">Putrescine aminopropyltransferase</fullName>
        <shortName evidence="5">PAPT</shortName>
    </alternativeName>
    <alternativeName>
        <fullName evidence="5">Spermidine synthase</fullName>
        <shortName evidence="5">SPDS</shortName>
        <shortName evidence="5">SPDSY</shortName>
        <ecNumber evidence="5">2.5.1.16</ecNumber>
    </alternativeName>
</protein>
<comment type="similarity">
    <text evidence="1 5 7">Belongs to the spermidine/spermine synthase family.</text>
</comment>
<dbReference type="EMBL" id="AP017470">
    <property type="protein sequence ID" value="BBB32013.1"/>
    <property type="molecule type" value="Genomic_DNA"/>
</dbReference>
<dbReference type="Proteomes" id="UP000595564">
    <property type="component" value="Chromosome"/>
</dbReference>
<evidence type="ECO:0000256" key="5">
    <source>
        <dbReference type="HAMAP-Rule" id="MF_00198"/>
    </source>
</evidence>
<keyword evidence="4 5" id="KW-0620">Polyamine biosynthesis</keyword>
<dbReference type="InterPro" id="IPR035246">
    <property type="entry name" value="Spermidine_synt_N"/>
</dbReference>
<comment type="catalytic activity">
    <reaction evidence="5 8">
        <text>S-adenosyl 3-(methylsulfanyl)propylamine + putrescine = S-methyl-5'-thioadenosine + spermidine + H(+)</text>
        <dbReference type="Rhea" id="RHEA:12721"/>
        <dbReference type="ChEBI" id="CHEBI:15378"/>
        <dbReference type="ChEBI" id="CHEBI:17509"/>
        <dbReference type="ChEBI" id="CHEBI:57443"/>
        <dbReference type="ChEBI" id="CHEBI:57834"/>
        <dbReference type="ChEBI" id="CHEBI:326268"/>
        <dbReference type="EC" id="2.5.1.16"/>
    </reaction>
</comment>
<feature type="domain" description="PABS" evidence="9">
    <location>
        <begin position="2"/>
        <end position="235"/>
    </location>
</feature>
<dbReference type="Gene3D" id="3.40.50.150">
    <property type="entry name" value="Vaccinia Virus protein VP39"/>
    <property type="match status" value="1"/>
</dbReference>
<gene>
    <name evidence="5" type="primary">speE</name>
    <name evidence="10" type="ORF">TTHT_0411</name>
</gene>